<evidence type="ECO:0000256" key="5">
    <source>
        <dbReference type="ARBA" id="ARBA00022771"/>
    </source>
</evidence>
<dbReference type="FunFam" id="3.30.160.60:FF:002090">
    <property type="entry name" value="Zinc finger protein 473"/>
    <property type="match status" value="1"/>
</dbReference>
<keyword evidence="7" id="KW-0805">Transcription regulation</keyword>
<dbReference type="InterPro" id="IPR036236">
    <property type="entry name" value="Znf_C2H2_sf"/>
</dbReference>
<keyword evidence="3" id="KW-0479">Metal-binding</keyword>
<protein>
    <submittedName>
        <fullName evidence="14">Uncharacterized protein</fullName>
    </submittedName>
</protein>
<keyword evidence="5 11" id="KW-0863">Zinc-finger</keyword>
<feature type="domain" description="C2H2-type" evidence="12">
    <location>
        <begin position="322"/>
        <end position="349"/>
    </location>
</feature>
<feature type="domain" description="C2H2-type" evidence="12">
    <location>
        <begin position="294"/>
        <end position="321"/>
    </location>
</feature>
<keyword evidence="8" id="KW-0238">DNA-binding</keyword>
<feature type="domain" description="C2H2-type" evidence="12">
    <location>
        <begin position="406"/>
        <end position="433"/>
    </location>
</feature>
<dbReference type="Gene3D" id="6.10.140.140">
    <property type="match status" value="1"/>
</dbReference>
<accession>A0A5F9CJD9</accession>
<dbReference type="PROSITE" id="PS00028">
    <property type="entry name" value="ZINC_FINGER_C2H2_1"/>
    <property type="match status" value="9"/>
</dbReference>
<dbReference type="Gene3D" id="3.30.160.60">
    <property type="entry name" value="Classic Zinc Finger"/>
    <property type="match status" value="9"/>
</dbReference>
<evidence type="ECO:0000256" key="7">
    <source>
        <dbReference type="ARBA" id="ARBA00023015"/>
    </source>
</evidence>
<dbReference type="InterPro" id="IPR036051">
    <property type="entry name" value="KRAB_dom_sf"/>
</dbReference>
<keyword evidence="4" id="KW-0677">Repeat</keyword>
<dbReference type="PANTHER" id="PTHR23235">
    <property type="entry name" value="KRUEPPEL-LIKE TRANSCRIPTION FACTOR"/>
    <property type="match status" value="1"/>
</dbReference>
<dbReference type="AlphaFoldDB" id="A0A5F9CJD9"/>
<dbReference type="SUPFAM" id="SSF57667">
    <property type="entry name" value="beta-beta-alpha zinc fingers"/>
    <property type="match status" value="5"/>
</dbReference>
<dbReference type="InterPro" id="IPR001909">
    <property type="entry name" value="KRAB"/>
</dbReference>
<keyword evidence="10" id="KW-0539">Nucleus</keyword>
<evidence type="ECO:0000259" key="13">
    <source>
        <dbReference type="PROSITE" id="PS50805"/>
    </source>
</evidence>
<evidence type="ECO:0000256" key="11">
    <source>
        <dbReference type="PROSITE-ProRule" id="PRU00042"/>
    </source>
</evidence>
<dbReference type="Pfam" id="PF01352">
    <property type="entry name" value="KRAB"/>
    <property type="match status" value="1"/>
</dbReference>
<dbReference type="InterPro" id="IPR013087">
    <property type="entry name" value="Znf_C2H2_type"/>
</dbReference>
<evidence type="ECO:0000256" key="9">
    <source>
        <dbReference type="ARBA" id="ARBA00023163"/>
    </source>
</evidence>
<organism evidence="14 15">
    <name type="scientific">Oryctolagus cuniculus</name>
    <name type="common">Rabbit</name>
    <dbReference type="NCBI Taxonomy" id="9986"/>
    <lineage>
        <taxon>Eukaryota</taxon>
        <taxon>Metazoa</taxon>
        <taxon>Chordata</taxon>
        <taxon>Craniata</taxon>
        <taxon>Vertebrata</taxon>
        <taxon>Euteleostomi</taxon>
        <taxon>Mammalia</taxon>
        <taxon>Eutheria</taxon>
        <taxon>Euarchontoglires</taxon>
        <taxon>Glires</taxon>
        <taxon>Lagomorpha</taxon>
        <taxon>Leporidae</taxon>
        <taxon>Oryctolagus</taxon>
    </lineage>
</organism>
<dbReference type="PROSITE" id="PS50157">
    <property type="entry name" value="ZINC_FINGER_C2H2_2"/>
    <property type="match status" value="9"/>
</dbReference>
<keyword evidence="15" id="KW-1185">Reference proteome</keyword>
<feature type="domain" description="C2H2-type" evidence="12">
    <location>
        <begin position="378"/>
        <end position="405"/>
    </location>
</feature>
<dbReference type="SUPFAM" id="SSF109640">
    <property type="entry name" value="KRAB domain (Kruppel-associated box)"/>
    <property type="match status" value="1"/>
</dbReference>
<reference evidence="14 15" key="1">
    <citation type="journal article" date="2011" name="Nature">
        <title>A high-resolution map of human evolutionary constraint using 29 mammals.</title>
        <authorList>
            <person name="Lindblad-Toh K."/>
            <person name="Garber M."/>
            <person name="Zuk O."/>
            <person name="Lin M.F."/>
            <person name="Parker B.J."/>
            <person name="Washietl S."/>
            <person name="Kheradpour P."/>
            <person name="Ernst J."/>
            <person name="Jordan G."/>
            <person name="Mauceli E."/>
            <person name="Ward L.D."/>
            <person name="Lowe C.B."/>
            <person name="Holloway A.K."/>
            <person name="Clamp M."/>
            <person name="Gnerre S."/>
            <person name="Alfoldi J."/>
            <person name="Beal K."/>
            <person name="Chang J."/>
            <person name="Clawson H."/>
            <person name="Cuff J."/>
            <person name="Di Palma F."/>
            <person name="Fitzgerald S."/>
            <person name="Flicek P."/>
            <person name="Guttman M."/>
            <person name="Hubisz M.J."/>
            <person name="Jaffe D.B."/>
            <person name="Jungreis I."/>
            <person name="Kent W.J."/>
            <person name="Kostka D."/>
            <person name="Lara M."/>
            <person name="Martins A.L."/>
            <person name="Massingham T."/>
            <person name="Moltke I."/>
            <person name="Raney B.J."/>
            <person name="Rasmussen M.D."/>
            <person name="Robinson J."/>
            <person name="Stark A."/>
            <person name="Vilella A.J."/>
            <person name="Wen J."/>
            <person name="Xie X."/>
            <person name="Zody M.C."/>
            <person name="Baldwin J."/>
            <person name="Bloom T."/>
            <person name="Chin C.W."/>
            <person name="Heiman D."/>
            <person name="Nicol R."/>
            <person name="Nusbaum C."/>
            <person name="Young S."/>
            <person name="Wilkinson J."/>
            <person name="Worley K.C."/>
            <person name="Kovar C.L."/>
            <person name="Muzny D.M."/>
            <person name="Gibbs R.A."/>
            <person name="Cree A."/>
            <person name="Dihn H.H."/>
            <person name="Fowler G."/>
            <person name="Jhangiani S."/>
            <person name="Joshi V."/>
            <person name="Lee S."/>
            <person name="Lewis L.R."/>
            <person name="Nazareth L.V."/>
            <person name="Okwuonu G."/>
            <person name="Santibanez J."/>
            <person name="Warren W.C."/>
            <person name="Mardis E.R."/>
            <person name="Weinstock G.M."/>
            <person name="Wilson R.K."/>
            <person name="Delehaunty K."/>
            <person name="Dooling D."/>
            <person name="Fronik C."/>
            <person name="Fulton L."/>
            <person name="Fulton B."/>
            <person name="Graves T."/>
            <person name="Minx P."/>
            <person name="Sodergren E."/>
            <person name="Birney E."/>
            <person name="Margulies E.H."/>
            <person name="Herrero J."/>
            <person name="Green E.D."/>
            <person name="Haussler D."/>
            <person name="Siepel A."/>
            <person name="Goldman N."/>
            <person name="Pollard K.S."/>
            <person name="Pedersen J.S."/>
            <person name="Lander E.S."/>
            <person name="Kellis M."/>
        </authorList>
    </citation>
    <scope>NUCLEOTIDE SEQUENCE [LARGE SCALE GENOMIC DNA]</scope>
    <source>
        <strain evidence="15">Thorbecke</strain>
    </source>
</reference>
<evidence type="ECO:0000259" key="12">
    <source>
        <dbReference type="PROSITE" id="PS50157"/>
    </source>
</evidence>
<dbReference type="FunFam" id="3.30.160.60:FF:000016">
    <property type="entry name" value="zinc finger protein 37 homolog"/>
    <property type="match status" value="5"/>
</dbReference>
<dbReference type="SMART" id="SM00349">
    <property type="entry name" value="KRAB"/>
    <property type="match status" value="1"/>
</dbReference>
<feature type="domain" description="KRAB" evidence="13">
    <location>
        <begin position="2"/>
        <end position="73"/>
    </location>
</feature>
<reference evidence="14" key="3">
    <citation type="submission" date="2025-09" db="UniProtKB">
        <authorList>
            <consortium name="Ensembl"/>
        </authorList>
    </citation>
    <scope>IDENTIFICATION</scope>
    <source>
        <strain evidence="14">Thorbecke</strain>
    </source>
</reference>
<evidence type="ECO:0000256" key="10">
    <source>
        <dbReference type="ARBA" id="ARBA00023242"/>
    </source>
</evidence>
<comment type="similarity">
    <text evidence="2">Belongs to the krueppel C2H2-type zinc-finger protein family.</text>
</comment>
<proteinExistence type="inferred from homology"/>
<comment type="subcellular location">
    <subcellularLocation>
        <location evidence="1">Nucleus</location>
    </subcellularLocation>
</comment>
<dbReference type="GO" id="GO:0008270">
    <property type="term" value="F:zinc ion binding"/>
    <property type="evidence" value="ECO:0007669"/>
    <property type="project" value="UniProtKB-KW"/>
</dbReference>
<evidence type="ECO:0000313" key="15">
    <source>
        <dbReference type="Proteomes" id="UP000001811"/>
    </source>
</evidence>
<evidence type="ECO:0000256" key="4">
    <source>
        <dbReference type="ARBA" id="ARBA00022737"/>
    </source>
</evidence>
<dbReference type="PANTHER" id="PTHR23235:SF178">
    <property type="entry name" value="C2H2-TYPE DOMAIN-CONTAINING PROTEIN-RELATED"/>
    <property type="match status" value="1"/>
</dbReference>
<sequence length="551" mass="63211">MIAFEDLAVYFTWEEWQKMNNAQKILYRDVMLETYSSLFSLGHCITKPDLIFKLEQGAEPWIVEECLNQSLPVVMKRDDLIRINQESHDKNLNQDFMKNNKTSALKRVELRKTLSLNSSHIPTLIIKKGTYTGLKPEEYTKCHTVYPPSGPDQLQAGEKFDNTKIPGNSLQFCEPLGQHDNIHVMKKPFGPTGQANVSTRTMFYKSERIHMAENYNKSTVTFGKATQIEKAKHENFSLNMYQQTYTREKLYKYLRYVEPVIHQSHPAINQRLNTREKLYTCKPCGKSISFNSPYECNDCRKAFGQKSVLRKHQQIHTGEKPHKCNDCGKAFGRKSALIIHQRIHTGEKPHKCNDCGKAFGRKSNLIMHQRIHTGEKPHKCNDCGKAFIQKSHLIMHQRIHTGEKPHKCNDCGKAFGRKSALIIHQRIHTGEKPHKCNDCGKAFGRKSALIIHQRIHTGEKPHKCNDCGKAFGRKSALLVHQQIHTGEKPHKCNYCGKAFGQKSALIIHQRIHTGEKPHKCNDCGKAFGQKSALIIHQRIHTGEKPHKCNEM</sequence>
<dbReference type="SMR" id="A0A5F9CJD9"/>
<feature type="domain" description="C2H2-type" evidence="12">
    <location>
        <begin position="462"/>
        <end position="489"/>
    </location>
</feature>
<dbReference type="PROSITE" id="PS50805">
    <property type="entry name" value="KRAB"/>
    <property type="match status" value="1"/>
</dbReference>
<dbReference type="FunFam" id="3.30.160.60:FF:001530">
    <property type="entry name" value="Zinc finger protein 268"/>
    <property type="match status" value="1"/>
</dbReference>
<dbReference type="GO" id="GO:0000978">
    <property type="term" value="F:RNA polymerase II cis-regulatory region sequence-specific DNA binding"/>
    <property type="evidence" value="ECO:0007669"/>
    <property type="project" value="TreeGrafter"/>
</dbReference>
<evidence type="ECO:0000256" key="1">
    <source>
        <dbReference type="ARBA" id="ARBA00004123"/>
    </source>
</evidence>
<dbReference type="Bgee" id="ENSOCUG00000039292">
    <property type="expression patterns" value="Expressed in uterus and 1 other cell type or tissue"/>
</dbReference>
<keyword evidence="6" id="KW-0862">Zinc</keyword>
<feature type="domain" description="C2H2-type" evidence="12">
    <location>
        <begin position="350"/>
        <end position="377"/>
    </location>
</feature>
<dbReference type="Pfam" id="PF00096">
    <property type="entry name" value="zf-C2H2"/>
    <property type="match status" value="9"/>
</dbReference>
<evidence type="ECO:0000256" key="6">
    <source>
        <dbReference type="ARBA" id="ARBA00022833"/>
    </source>
</evidence>
<dbReference type="SMART" id="SM00355">
    <property type="entry name" value="ZnF_C2H2"/>
    <property type="match status" value="9"/>
</dbReference>
<name>A0A5F9CJD9_RABIT</name>
<dbReference type="GO" id="GO:0000981">
    <property type="term" value="F:DNA-binding transcription factor activity, RNA polymerase II-specific"/>
    <property type="evidence" value="ECO:0007669"/>
    <property type="project" value="TreeGrafter"/>
</dbReference>
<dbReference type="CDD" id="cd07765">
    <property type="entry name" value="KRAB_A-box"/>
    <property type="match status" value="1"/>
</dbReference>
<reference evidence="14" key="2">
    <citation type="submission" date="2025-08" db="UniProtKB">
        <authorList>
            <consortium name="Ensembl"/>
        </authorList>
    </citation>
    <scope>IDENTIFICATION</scope>
    <source>
        <strain evidence="14">Thorbecke</strain>
    </source>
</reference>
<keyword evidence="9" id="KW-0804">Transcription</keyword>
<evidence type="ECO:0000256" key="2">
    <source>
        <dbReference type="ARBA" id="ARBA00006991"/>
    </source>
</evidence>
<dbReference type="Ensembl" id="ENSOCUT00000062547.1">
    <property type="protein sequence ID" value="ENSOCUP00000033816.1"/>
    <property type="gene ID" value="ENSOCUG00000039292.1"/>
</dbReference>
<feature type="domain" description="C2H2-type" evidence="12">
    <location>
        <begin position="518"/>
        <end position="545"/>
    </location>
</feature>
<dbReference type="Proteomes" id="UP000001811">
    <property type="component" value="Unplaced"/>
</dbReference>
<dbReference type="GO" id="GO:0005634">
    <property type="term" value="C:nucleus"/>
    <property type="evidence" value="ECO:0007669"/>
    <property type="project" value="UniProtKB-SubCell"/>
</dbReference>
<dbReference type="FunFam" id="3.30.160.60:FF:001498">
    <property type="entry name" value="Zinc finger protein 404"/>
    <property type="match status" value="1"/>
</dbReference>
<evidence type="ECO:0000256" key="8">
    <source>
        <dbReference type="ARBA" id="ARBA00023125"/>
    </source>
</evidence>
<feature type="domain" description="C2H2-type" evidence="12">
    <location>
        <begin position="490"/>
        <end position="517"/>
    </location>
</feature>
<evidence type="ECO:0000256" key="3">
    <source>
        <dbReference type="ARBA" id="ARBA00022723"/>
    </source>
</evidence>
<dbReference type="GeneTree" id="ENSGT00950000182890"/>
<dbReference type="FunFam" id="3.30.160.60:FF:000384">
    <property type="entry name" value="Zinc finger protein 550"/>
    <property type="match status" value="1"/>
</dbReference>
<evidence type="ECO:0000313" key="14">
    <source>
        <dbReference type="Ensembl" id="ENSOCUP00000033816.1"/>
    </source>
</evidence>
<dbReference type="InParanoid" id="A0A5F9CJD9"/>
<feature type="domain" description="C2H2-type" evidence="12">
    <location>
        <begin position="434"/>
        <end position="461"/>
    </location>
</feature>